<organism evidence="2 3">
    <name type="scientific">Chitinophaga caeni</name>
    <dbReference type="NCBI Taxonomy" id="2029983"/>
    <lineage>
        <taxon>Bacteria</taxon>
        <taxon>Pseudomonadati</taxon>
        <taxon>Bacteroidota</taxon>
        <taxon>Chitinophagia</taxon>
        <taxon>Chitinophagales</taxon>
        <taxon>Chitinophagaceae</taxon>
        <taxon>Chitinophaga</taxon>
    </lineage>
</organism>
<feature type="domain" description="Knr4/Smi1-like" evidence="1">
    <location>
        <begin position="47"/>
        <end position="169"/>
    </location>
</feature>
<dbReference type="EMBL" id="CP023777">
    <property type="protein sequence ID" value="ATL49374.1"/>
    <property type="molecule type" value="Genomic_DNA"/>
</dbReference>
<dbReference type="SUPFAM" id="SSF160631">
    <property type="entry name" value="SMI1/KNR4-like"/>
    <property type="match status" value="1"/>
</dbReference>
<protein>
    <submittedName>
        <fullName evidence="2">1,3-beta-glucan synthase regulator</fullName>
    </submittedName>
</protein>
<name>A0A291QZV3_9BACT</name>
<dbReference type="InterPro" id="IPR018958">
    <property type="entry name" value="Knr4/Smi1-like_dom"/>
</dbReference>
<dbReference type="Pfam" id="PF09346">
    <property type="entry name" value="SMI1_KNR4"/>
    <property type="match status" value="1"/>
</dbReference>
<evidence type="ECO:0000313" key="2">
    <source>
        <dbReference type="EMBL" id="ATL49374.1"/>
    </source>
</evidence>
<dbReference type="Gene3D" id="3.40.1580.10">
    <property type="entry name" value="SMI1/KNR4-like"/>
    <property type="match status" value="1"/>
</dbReference>
<dbReference type="RefSeq" id="WP_098195741.1">
    <property type="nucleotide sequence ID" value="NZ_CP023777.1"/>
</dbReference>
<dbReference type="KEGG" id="cbae:COR50_20545"/>
<dbReference type="Proteomes" id="UP000220133">
    <property type="component" value="Chromosome"/>
</dbReference>
<dbReference type="SMART" id="SM00860">
    <property type="entry name" value="SMI1_KNR4"/>
    <property type="match status" value="1"/>
</dbReference>
<gene>
    <name evidence="2" type="ORF">COR50_20545</name>
</gene>
<accession>A0A291QZV3</accession>
<evidence type="ECO:0000313" key="3">
    <source>
        <dbReference type="Proteomes" id="UP000220133"/>
    </source>
</evidence>
<proteinExistence type="predicted"/>
<reference evidence="2 3" key="1">
    <citation type="submission" date="2017-10" db="EMBL/GenBank/DDBJ databases">
        <title>Paenichitinophaga pekingensis gen. nov., sp. nov., isolated from activated sludge.</title>
        <authorList>
            <person name="Jin D."/>
            <person name="Kong X."/>
            <person name="Deng Y."/>
            <person name="Bai Z."/>
        </authorList>
    </citation>
    <scope>NUCLEOTIDE SEQUENCE [LARGE SCALE GENOMIC DNA]</scope>
    <source>
        <strain evidence="2 3">13</strain>
    </source>
</reference>
<keyword evidence="3" id="KW-1185">Reference proteome</keyword>
<dbReference type="AlphaFoldDB" id="A0A291QZV3"/>
<dbReference type="InterPro" id="IPR037883">
    <property type="entry name" value="Knr4/Smi1-like_sf"/>
</dbReference>
<sequence>MKKVLDALDALYSFEHLGIERMENGTLLIGKAPHIAPKAWLHSIYPGLKEKQIELLKTQLGRDIPNDYLEFLKISNGIKLFTTTFCLDGFRSNYQGTIEDSRQPFDILIKNVMERSLHIRSSLFCIGGYDWDGSSLYIDERTNRVVLLDGDDEGHTIYEWDNFEVMFELEVSRLITLFDKNGVVLDEDSSTLPQRI</sequence>
<evidence type="ECO:0000259" key="1">
    <source>
        <dbReference type="SMART" id="SM00860"/>
    </source>
</evidence>
<dbReference type="OrthoDB" id="1030979at2"/>